<evidence type="ECO:0000313" key="1">
    <source>
        <dbReference type="EMBL" id="CAF1898538.1"/>
    </source>
</evidence>
<name>A0A816K660_BRANA</name>
<organism evidence="1">
    <name type="scientific">Brassica napus</name>
    <name type="common">Rape</name>
    <dbReference type="NCBI Taxonomy" id="3708"/>
    <lineage>
        <taxon>Eukaryota</taxon>
        <taxon>Viridiplantae</taxon>
        <taxon>Streptophyta</taxon>
        <taxon>Embryophyta</taxon>
        <taxon>Tracheophyta</taxon>
        <taxon>Spermatophyta</taxon>
        <taxon>Magnoliopsida</taxon>
        <taxon>eudicotyledons</taxon>
        <taxon>Gunneridae</taxon>
        <taxon>Pentapetalae</taxon>
        <taxon>rosids</taxon>
        <taxon>malvids</taxon>
        <taxon>Brassicales</taxon>
        <taxon>Brassicaceae</taxon>
        <taxon>Brassiceae</taxon>
        <taxon>Brassica</taxon>
    </lineage>
</organism>
<sequence length="84" mass="9528">MDAKLSPAQDCPQLSELQSCSGESEVDEAQDYPVDSMKLLLVCEFHIPPTTDDRYLILRGSGDCFVIIYRYTNIGICETEPCYW</sequence>
<dbReference type="Proteomes" id="UP001295469">
    <property type="component" value="Chromosome C02"/>
</dbReference>
<accession>A0A816K660</accession>
<dbReference type="EMBL" id="HG994366">
    <property type="protein sequence ID" value="CAF1898538.1"/>
    <property type="molecule type" value="Genomic_DNA"/>
</dbReference>
<reference evidence="1" key="1">
    <citation type="submission" date="2021-01" db="EMBL/GenBank/DDBJ databases">
        <authorList>
            <consortium name="Genoscope - CEA"/>
            <person name="William W."/>
        </authorList>
    </citation>
    <scope>NUCLEOTIDE SEQUENCE</scope>
</reference>
<protein>
    <submittedName>
        <fullName evidence="1">(rape) hypothetical protein</fullName>
    </submittedName>
</protein>
<dbReference type="AlphaFoldDB" id="A0A816K660"/>
<proteinExistence type="predicted"/>
<gene>
    <name evidence="1" type="ORF">DARMORV10_C02P19510.1</name>
</gene>